<dbReference type="Gene3D" id="3.30.1520.10">
    <property type="entry name" value="Phox-like domain"/>
    <property type="match status" value="1"/>
</dbReference>
<dbReference type="SUPFAM" id="SSF64268">
    <property type="entry name" value="PX domain"/>
    <property type="match status" value="1"/>
</dbReference>
<protein>
    <recommendedName>
        <fullName evidence="4">PX domain-containing protein</fullName>
    </recommendedName>
</protein>
<feature type="region of interest" description="Disordered" evidence="1">
    <location>
        <begin position="51"/>
        <end position="83"/>
    </location>
</feature>
<reference evidence="2 3" key="1">
    <citation type="submission" date="2024-03" db="EMBL/GenBank/DDBJ databases">
        <authorList>
            <person name="Brejova B."/>
        </authorList>
    </citation>
    <scope>NUCLEOTIDE SEQUENCE [LARGE SCALE GENOMIC DNA]</scope>
    <source>
        <strain evidence="2 3">CBS 14171</strain>
    </source>
</reference>
<feature type="compositionally biased region" description="Low complexity" evidence="1">
    <location>
        <begin position="51"/>
        <end position="80"/>
    </location>
</feature>
<keyword evidence="3" id="KW-1185">Reference proteome</keyword>
<feature type="compositionally biased region" description="Polar residues" evidence="1">
    <location>
        <begin position="853"/>
        <end position="866"/>
    </location>
</feature>
<dbReference type="GeneID" id="92205782"/>
<dbReference type="InterPro" id="IPR039715">
    <property type="entry name" value="ZCCHC10"/>
</dbReference>
<gene>
    <name evidence="2" type="ORF">LODBEIA_P05860</name>
</gene>
<dbReference type="PANTHER" id="PTHR13491">
    <property type="entry name" value="ZCCHC10 PROTEIN"/>
    <property type="match status" value="1"/>
</dbReference>
<feature type="compositionally biased region" description="Low complexity" evidence="1">
    <location>
        <begin position="393"/>
        <end position="403"/>
    </location>
</feature>
<evidence type="ECO:0000313" key="2">
    <source>
        <dbReference type="EMBL" id="CAK9436009.1"/>
    </source>
</evidence>
<sequence length="1008" mass="108727">MPSAALLKTKPHRSKRDLRNITISNPLTTTDEIEFAKKIATAQAAASLSSSSTSSFSSSSSSSSLTPSSLSSSLLLSPSRRSPRKRSSLVSHILHAPSPSEQLQIILISKYRFNAECPKEISMQPRCFYKLIEKVGNGWLKVCQVENGSNVGLCPASYMDIAINDSAHPITLEWLHQYDPKFLAEEDKTSKASEPPIDSNIDEIYQEDGPSREIWFCLKVQFESKIYYAGRTYFELRQFHKQLVKALGGATTAATQLPHFPRYHDESMPTRLNSSIVAELRNLCRALDVYFKQVVSLFSPSSRCQANQMHQINAQMVKFLSRQPRSLVSHVDGIMLHDSGRRLSPSAKLVDKIFTSSSTSSSTATAALPACFSYKPPSAMDFNYSYSKTEPLSASGSANSSAGTTRLTNGSQNARAMHAPRHPIPNVMTSQLSTAAAAAAAAKRSPAPARRKSLRHSAGSATPAGARSSYSDREGAAPSHDTSSPSRARGKQQESRGIVLSSSSNTLSSYSSLIDGYDEESLISAELEQSSSPSRFNAGKQPGKIDFEKRGINNLFGGNIDTEADHDVNGMADESFTNSSNEKTSSESSNGDLNRQKELNQRLCPKLSTSFTSSSSEADGSCEIFDSTNWQVSTTPLTPISTANTNTNTNTSTGKNAIEDFFGFNDPEIKEKPLFVFGSTPQSASPRSHLGRARREFSLTPKSTNSPSSTTPATSESASSTGPATSNPFLTTTPSSRSSVCSLNTTITANTLTATPRMQPQLTPIGILSELDELEPVESIAESIESPEKPLVINRSKETLLSSSPSLRKLSSPLPPAAATRRVSSASSSTTTLFTPTPPPPPSSSPATKEIPRSSSEASVSTITTDTSGASNGKSKGKGNSTGAGADTNTTTTTSLKKSAFPATTTTTSSSNSDMIKLKIFLNNSANDIIVLRFAKMKLRSTSCDHISMDYVRKKLSAKLMKMYHHDTFSSTPLQFSLVDDAQSQKMARESDLVEFVMKQDKCSLKLM</sequence>
<feature type="compositionally biased region" description="Low complexity" evidence="1">
    <location>
        <begin position="574"/>
        <end position="590"/>
    </location>
</feature>
<feature type="compositionally biased region" description="Low complexity" evidence="1">
    <location>
        <begin position="435"/>
        <end position="448"/>
    </location>
</feature>
<evidence type="ECO:0008006" key="4">
    <source>
        <dbReference type="Google" id="ProtNLM"/>
    </source>
</evidence>
<dbReference type="PANTHER" id="PTHR13491:SF0">
    <property type="entry name" value="ZINC FINGER CCHC DOMAIN-CONTAINING PROTEIN 10"/>
    <property type="match status" value="1"/>
</dbReference>
<accession>A0ABP0ZJL3</accession>
<feature type="region of interest" description="Disordered" evidence="1">
    <location>
        <begin position="435"/>
        <end position="503"/>
    </location>
</feature>
<feature type="compositionally biased region" description="Low complexity" evidence="1">
    <location>
        <begin position="867"/>
        <end position="892"/>
    </location>
</feature>
<feature type="region of interest" description="Disordered" evidence="1">
    <location>
        <begin position="800"/>
        <end position="892"/>
    </location>
</feature>
<dbReference type="InterPro" id="IPR036028">
    <property type="entry name" value="SH3-like_dom_sf"/>
</dbReference>
<evidence type="ECO:0000313" key="3">
    <source>
        <dbReference type="Proteomes" id="UP001497383"/>
    </source>
</evidence>
<dbReference type="Gene3D" id="2.30.30.40">
    <property type="entry name" value="SH3 Domains"/>
    <property type="match status" value="1"/>
</dbReference>
<feature type="region of interest" description="Disordered" evidence="1">
    <location>
        <begin position="1"/>
        <end position="20"/>
    </location>
</feature>
<feature type="compositionally biased region" description="Low complexity" evidence="1">
    <location>
        <begin position="800"/>
        <end position="835"/>
    </location>
</feature>
<feature type="region of interest" description="Disordered" evidence="1">
    <location>
        <begin position="393"/>
        <end position="418"/>
    </location>
</feature>
<organism evidence="2 3">
    <name type="scientific">Lodderomyces beijingensis</name>
    <dbReference type="NCBI Taxonomy" id="1775926"/>
    <lineage>
        <taxon>Eukaryota</taxon>
        <taxon>Fungi</taxon>
        <taxon>Dikarya</taxon>
        <taxon>Ascomycota</taxon>
        <taxon>Saccharomycotina</taxon>
        <taxon>Pichiomycetes</taxon>
        <taxon>Debaryomycetaceae</taxon>
        <taxon>Candida/Lodderomyces clade</taxon>
        <taxon>Lodderomyces</taxon>
    </lineage>
</organism>
<evidence type="ECO:0000256" key="1">
    <source>
        <dbReference type="SAM" id="MobiDB-lite"/>
    </source>
</evidence>
<proteinExistence type="predicted"/>
<feature type="region of interest" description="Disordered" evidence="1">
    <location>
        <begin position="678"/>
        <end position="739"/>
    </location>
</feature>
<feature type="region of interest" description="Disordered" evidence="1">
    <location>
        <begin position="563"/>
        <end position="596"/>
    </location>
</feature>
<feature type="compositionally biased region" description="Low complexity" evidence="1">
    <location>
        <begin position="698"/>
        <end position="726"/>
    </location>
</feature>
<dbReference type="Proteomes" id="UP001497383">
    <property type="component" value="Chromosome 1"/>
</dbReference>
<dbReference type="RefSeq" id="XP_066827524.1">
    <property type="nucleotide sequence ID" value="XM_066976238.1"/>
</dbReference>
<dbReference type="EMBL" id="OZ022405">
    <property type="protein sequence ID" value="CAK9436009.1"/>
    <property type="molecule type" value="Genomic_DNA"/>
</dbReference>
<dbReference type="SUPFAM" id="SSF50044">
    <property type="entry name" value="SH3-domain"/>
    <property type="match status" value="1"/>
</dbReference>
<dbReference type="InterPro" id="IPR036871">
    <property type="entry name" value="PX_dom_sf"/>
</dbReference>
<feature type="compositionally biased region" description="Polar residues" evidence="1">
    <location>
        <begin position="404"/>
        <end position="414"/>
    </location>
</feature>
<name>A0ABP0ZJL3_9ASCO</name>
<feature type="compositionally biased region" description="Polar residues" evidence="1">
    <location>
        <begin position="727"/>
        <end position="739"/>
    </location>
</feature>